<dbReference type="EC" id="2.4.2.52" evidence="1"/>
<dbReference type="InterPro" id="IPR002736">
    <property type="entry name" value="CitG"/>
</dbReference>
<dbReference type="AlphaFoldDB" id="A0A650CEA0"/>
<sequence>MLKATLEEYCDSISYILSKASIDEALINKPGNASRVKDITSVNFSDILYSALLMKRYYKEACKRKFDKKYESLYDLLYYAIVKSKELNINFSIFGTSMQLLPIAYSSSYSLSDTLLKASQVILSLNNKDSYFFSLALRELNLSYLGKMEVMDYRELEKYTLYDIFLKSSEIDSAVRNMVLNYRYSLEVIEEIKNKGLEEGVLYSFIKILCEVPDGLILRKYGAYTAIRVSQLACSILKNYSLKRIKDFDDFLVKNRYNPGSTADIIATGIGLYYLDEWYKKNSLGYTSTLQRGCDRFS</sequence>
<dbReference type="EMBL" id="JACHFY010000003">
    <property type="protein sequence ID" value="MBB5253203.1"/>
    <property type="molecule type" value="Genomic_DNA"/>
</dbReference>
<dbReference type="Proteomes" id="UP000427373">
    <property type="component" value="Chromosome"/>
</dbReference>
<keyword evidence="1" id="KW-0808">Transferase</keyword>
<dbReference type="KEGG" id="soh:D1869_00795"/>
<dbReference type="GeneID" id="1458157"/>
<dbReference type="GO" id="GO:0016757">
    <property type="term" value="F:glycosyltransferase activity"/>
    <property type="evidence" value="ECO:0007669"/>
    <property type="project" value="UniProtKB-KW"/>
</dbReference>
<dbReference type="GO" id="GO:0046917">
    <property type="term" value="F:triphosphoribosyl-dephospho-CoA synthase activity"/>
    <property type="evidence" value="ECO:0007669"/>
    <property type="project" value="UniProtKB-EC"/>
</dbReference>
<dbReference type="OrthoDB" id="85890at2157"/>
<keyword evidence="1" id="KW-0328">Glycosyltransferase</keyword>
<gene>
    <name evidence="2" type="ORF">D1869_00795</name>
    <name evidence="1" type="ORF">HNQ62_000945</name>
</gene>
<name>A0A650CEA0_SULOH</name>
<evidence type="ECO:0000313" key="1">
    <source>
        <dbReference type="EMBL" id="MBB5253203.1"/>
    </source>
</evidence>
<dbReference type="PANTHER" id="PTHR42280:SF1">
    <property type="entry name" value="CITG FAMILY PROTEIN"/>
    <property type="match status" value="1"/>
</dbReference>
<dbReference type="Pfam" id="PF01874">
    <property type="entry name" value="CitG"/>
    <property type="match status" value="1"/>
</dbReference>
<dbReference type="PANTHER" id="PTHR42280">
    <property type="entry name" value="CITG FAMILY PROTEIN"/>
    <property type="match status" value="1"/>
</dbReference>
<accession>A0A650CEA0</accession>
<dbReference type="Proteomes" id="UP000582213">
    <property type="component" value="Unassembled WGS sequence"/>
</dbReference>
<reference evidence="1 4" key="2">
    <citation type="submission" date="2020-08" db="EMBL/GenBank/DDBJ databases">
        <title>Genomic Encyclopedia of Type Strains, Phase IV (KMG-IV): sequencing the most valuable type-strain genomes for metagenomic binning, comparative biology and taxonomic classification.</title>
        <authorList>
            <person name="Goeker M."/>
        </authorList>
    </citation>
    <scope>NUCLEOTIDE SEQUENCE [LARGE SCALE GENOMIC DNA]</scope>
    <source>
        <strain evidence="1 4">DSM 12421</strain>
    </source>
</reference>
<dbReference type="RefSeq" id="WP_052846234.1">
    <property type="nucleotide sequence ID" value="NZ_CP045484.1"/>
</dbReference>
<reference evidence="2 3" key="1">
    <citation type="submission" date="2019-10" db="EMBL/GenBank/DDBJ databases">
        <title>Genome Sequences from Six Type Strain Members of the Archaeal Family Sulfolobaceae: Acidianus ambivalens, Acidianus infernus, Metallosphaera prunae, Stygiolobus azoricus, Sulfolobus metallicus, and Sulfurisphaera ohwakuensis.</title>
        <authorList>
            <person name="Counts J.A."/>
            <person name="Kelly R.M."/>
        </authorList>
    </citation>
    <scope>NUCLEOTIDE SEQUENCE [LARGE SCALE GENOMIC DNA]</scope>
    <source>
        <strain evidence="2 3">TA-1</strain>
    </source>
</reference>
<dbReference type="EMBL" id="CP045484">
    <property type="protein sequence ID" value="QGR15887.1"/>
    <property type="molecule type" value="Genomic_DNA"/>
</dbReference>
<organism evidence="2 3">
    <name type="scientific">Sulfurisphaera ohwakuensis</name>
    <dbReference type="NCBI Taxonomy" id="69656"/>
    <lineage>
        <taxon>Archaea</taxon>
        <taxon>Thermoproteota</taxon>
        <taxon>Thermoprotei</taxon>
        <taxon>Sulfolobales</taxon>
        <taxon>Sulfolobaceae</taxon>
        <taxon>Sulfurisphaera</taxon>
    </lineage>
</organism>
<dbReference type="GeneID" id="42799741"/>
<protein>
    <submittedName>
        <fullName evidence="1">Triphosphoribosyl-dephospho-CoA synthase</fullName>
        <ecNumber evidence="1">2.4.2.52</ecNumber>
    </submittedName>
</protein>
<dbReference type="GO" id="GO:0005524">
    <property type="term" value="F:ATP binding"/>
    <property type="evidence" value="ECO:0007669"/>
    <property type="project" value="InterPro"/>
</dbReference>
<evidence type="ECO:0000313" key="2">
    <source>
        <dbReference type="EMBL" id="QGR15887.1"/>
    </source>
</evidence>
<keyword evidence="3" id="KW-1185">Reference proteome</keyword>
<evidence type="ECO:0000313" key="3">
    <source>
        <dbReference type="Proteomes" id="UP000427373"/>
    </source>
</evidence>
<proteinExistence type="predicted"/>
<dbReference type="Gene3D" id="1.10.4200.10">
    <property type="entry name" value="Triphosphoribosyl-dephospho-CoA protein"/>
    <property type="match status" value="1"/>
</dbReference>
<evidence type="ECO:0000313" key="4">
    <source>
        <dbReference type="Proteomes" id="UP000582213"/>
    </source>
</evidence>